<accession>V4CP82</accession>
<feature type="region of interest" description="Disordered" evidence="2">
    <location>
        <begin position="88"/>
        <end position="213"/>
    </location>
</feature>
<comment type="similarity">
    <text evidence="1">Belongs to the SPATS2 family.</text>
</comment>
<evidence type="ECO:0000313" key="3">
    <source>
        <dbReference type="EMBL" id="ESP04230.1"/>
    </source>
</evidence>
<feature type="compositionally biased region" description="Polar residues" evidence="2">
    <location>
        <begin position="398"/>
        <end position="409"/>
    </location>
</feature>
<evidence type="ECO:0008006" key="5">
    <source>
        <dbReference type="Google" id="ProtNLM"/>
    </source>
</evidence>
<feature type="compositionally biased region" description="Polar residues" evidence="2">
    <location>
        <begin position="19"/>
        <end position="31"/>
    </location>
</feature>
<dbReference type="Proteomes" id="UP000030746">
    <property type="component" value="Unassembled WGS sequence"/>
</dbReference>
<dbReference type="PANTHER" id="PTHR15623:SF11">
    <property type="entry name" value="SPERMATOGENESIS-ASSOCIATED SERINE-RICH PROTEIN 2"/>
    <property type="match status" value="1"/>
</dbReference>
<sequence>MARKNFKSDHSSTIHFDSRTNTVMAQSSTSHNHVKQKVNAVREVVPGKSFDEIVLVLQYYDYNSEKAIQAYLEDGATEALTQWHFSGSKVQNKRKKSKKGRAEEGADNSSTNSLQNISNNNNDEKIPVINGDHTNDISSQASIPISSGLDQSYPDKSSSMHTSSNENQVADAKPQRNKSSKHKHSGHHAHQPAPPPPPKEHHHGRVRTVSECSTTSLGLGDNFTYKKAGLERSVKDLQRQTISLERLRLTFDSEMEKGPKKIKSVFEEVRKADSDLVMALVSPTDKYILLLTKLESYNFMPILRYIIHSFNNFLTEDVFESRQHLANDLKRRIANADALSEHDLSELRADVKHFVSERRLDEDLAKTTRFMYAPDHILEEIKSFGEIVPLKQHYTARRPSTSSVASSGPNHDLHPPHTTQQQHHHKLQHHNTTSTSDTKSSAATTNGIDNKTDDGNESDEAELTAQDLEDLQQRLQNSLRLSKGGPRNRPRTANSDQDNAKRRPQEKNSGKSGETRNRSPQKSDKKSTENGPRGPKKEKDGQTNGPRSPKKERDGQANGPRKEGENQENGPRREGSGRGRGGRGRGRGGRGRGGGARSPNNDSTANTTPGSKTTQAPPSTNGDSAAQ</sequence>
<feature type="region of interest" description="Disordered" evidence="2">
    <location>
        <begin position="1"/>
        <end position="31"/>
    </location>
</feature>
<feature type="compositionally biased region" description="Basic and acidic residues" evidence="2">
    <location>
        <begin position="498"/>
        <end position="528"/>
    </location>
</feature>
<feature type="region of interest" description="Disordered" evidence="2">
    <location>
        <begin position="395"/>
        <end position="462"/>
    </location>
</feature>
<protein>
    <recommendedName>
        <fullName evidence="5">CUE domain-containing protein</fullName>
    </recommendedName>
</protein>
<dbReference type="RefSeq" id="XP_009045040.1">
    <property type="nucleotide sequence ID" value="XM_009046792.1"/>
</dbReference>
<dbReference type="KEGG" id="lgi:LOTGIDRAFT_237429"/>
<name>V4CP82_LOTGI</name>
<feature type="compositionally biased region" description="Polar residues" evidence="2">
    <location>
        <begin position="136"/>
        <end position="168"/>
    </location>
</feature>
<feature type="compositionally biased region" description="Low complexity" evidence="2">
    <location>
        <begin position="108"/>
        <end position="121"/>
    </location>
</feature>
<dbReference type="OMA" id="RNGPWYQ"/>
<dbReference type="PANTHER" id="PTHR15623">
    <property type="entry name" value="SPERMATOGENESIS-ASSOCIATED SERINE-RICH PROTEIN 2-RELATED"/>
    <property type="match status" value="1"/>
</dbReference>
<organism evidence="3 4">
    <name type="scientific">Lottia gigantea</name>
    <name type="common">Giant owl limpet</name>
    <dbReference type="NCBI Taxonomy" id="225164"/>
    <lineage>
        <taxon>Eukaryota</taxon>
        <taxon>Metazoa</taxon>
        <taxon>Spiralia</taxon>
        <taxon>Lophotrochozoa</taxon>
        <taxon>Mollusca</taxon>
        <taxon>Gastropoda</taxon>
        <taxon>Patellogastropoda</taxon>
        <taxon>Lottioidea</taxon>
        <taxon>Lottiidae</taxon>
        <taxon>Lottia</taxon>
    </lineage>
</organism>
<feature type="compositionally biased region" description="Basic residues" evidence="2">
    <location>
        <begin position="580"/>
        <end position="590"/>
    </location>
</feature>
<keyword evidence="4" id="KW-1185">Reference proteome</keyword>
<feature type="compositionally biased region" description="Low complexity" evidence="2">
    <location>
        <begin position="430"/>
        <end position="445"/>
    </location>
</feature>
<feature type="compositionally biased region" description="Basic and acidic residues" evidence="2">
    <location>
        <begin position="549"/>
        <end position="577"/>
    </location>
</feature>
<evidence type="ECO:0000256" key="1">
    <source>
        <dbReference type="ARBA" id="ARBA00007105"/>
    </source>
</evidence>
<evidence type="ECO:0000313" key="4">
    <source>
        <dbReference type="Proteomes" id="UP000030746"/>
    </source>
</evidence>
<dbReference type="HOGENOM" id="CLU_436339_0_0_1"/>
<feature type="compositionally biased region" description="Polar residues" evidence="2">
    <location>
        <begin position="598"/>
        <end position="627"/>
    </location>
</feature>
<feature type="compositionally biased region" description="Basic and acidic residues" evidence="2">
    <location>
        <begin position="1"/>
        <end position="18"/>
    </location>
</feature>
<feature type="region of interest" description="Disordered" evidence="2">
    <location>
        <begin position="479"/>
        <end position="627"/>
    </location>
</feature>
<proteinExistence type="inferred from homology"/>
<gene>
    <name evidence="3" type="ORF">LOTGIDRAFT_237429</name>
</gene>
<dbReference type="EMBL" id="KB199835">
    <property type="protein sequence ID" value="ESP04230.1"/>
    <property type="molecule type" value="Genomic_DNA"/>
</dbReference>
<reference evidence="3 4" key="1">
    <citation type="journal article" date="2013" name="Nature">
        <title>Insights into bilaterian evolution from three spiralian genomes.</title>
        <authorList>
            <person name="Simakov O."/>
            <person name="Marletaz F."/>
            <person name="Cho S.J."/>
            <person name="Edsinger-Gonzales E."/>
            <person name="Havlak P."/>
            <person name="Hellsten U."/>
            <person name="Kuo D.H."/>
            <person name="Larsson T."/>
            <person name="Lv J."/>
            <person name="Arendt D."/>
            <person name="Savage R."/>
            <person name="Osoegawa K."/>
            <person name="de Jong P."/>
            <person name="Grimwood J."/>
            <person name="Chapman J.A."/>
            <person name="Shapiro H."/>
            <person name="Aerts A."/>
            <person name="Otillar R.P."/>
            <person name="Terry A.Y."/>
            <person name="Boore J.L."/>
            <person name="Grigoriev I.V."/>
            <person name="Lindberg D.R."/>
            <person name="Seaver E.C."/>
            <person name="Weisblat D.A."/>
            <person name="Putnam N.H."/>
            <person name="Rokhsar D.S."/>
        </authorList>
    </citation>
    <scope>NUCLEOTIDE SEQUENCE [LARGE SCALE GENOMIC DNA]</scope>
</reference>
<feature type="compositionally biased region" description="Basic residues" evidence="2">
    <location>
        <begin position="175"/>
        <end position="190"/>
    </location>
</feature>
<dbReference type="OrthoDB" id="6136201at2759"/>
<dbReference type="Pfam" id="PF07139">
    <property type="entry name" value="SPATS2-like"/>
    <property type="match status" value="2"/>
</dbReference>
<dbReference type="InterPro" id="IPR009816">
    <property type="entry name" value="SPATS2-like"/>
</dbReference>
<dbReference type="GO" id="GO:0005737">
    <property type="term" value="C:cytoplasm"/>
    <property type="evidence" value="ECO:0007669"/>
    <property type="project" value="TreeGrafter"/>
</dbReference>
<dbReference type="GeneID" id="20250457"/>
<dbReference type="AlphaFoldDB" id="V4CP82"/>
<dbReference type="InterPro" id="IPR009060">
    <property type="entry name" value="UBA-like_sf"/>
</dbReference>
<dbReference type="SUPFAM" id="SSF46934">
    <property type="entry name" value="UBA-like"/>
    <property type="match status" value="1"/>
</dbReference>
<evidence type="ECO:0000256" key="2">
    <source>
        <dbReference type="SAM" id="MobiDB-lite"/>
    </source>
</evidence>
<dbReference type="CTD" id="20250457"/>